<protein>
    <submittedName>
        <fullName evidence="2">Uncharacterized protein</fullName>
    </submittedName>
</protein>
<feature type="region of interest" description="Disordered" evidence="1">
    <location>
        <begin position="168"/>
        <end position="234"/>
    </location>
</feature>
<keyword evidence="3" id="KW-1185">Reference proteome</keyword>
<feature type="region of interest" description="Disordered" evidence="1">
    <location>
        <begin position="28"/>
        <end position="121"/>
    </location>
</feature>
<feature type="compositionally biased region" description="Polar residues" evidence="1">
    <location>
        <begin position="100"/>
        <end position="110"/>
    </location>
</feature>
<gene>
    <name evidence="2" type="ORF">B0H67DRAFT_578568</name>
</gene>
<reference evidence="2" key="1">
    <citation type="submission" date="2023-06" db="EMBL/GenBank/DDBJ databases">
        <title>Genome-scale phylogeny and comparative genomics of the fungal order Sordariales.</title>
        <authorList>
            <consortium name="Lawrence Berkeley National Laboratory"/>
            <person name="Hensen N."/>
            <person name="Bonometti L."/>
            <person name="Westerberg I."/>
            <person name="Brannstrom I.O."/>
            <person name="Guillou S."/>
            <person name="Cros-Aarteil S."/>
            <person name="Calhoun S."/>
            <person name="Haridas S."/>
            <person name="Kuo A."/>
            <person name="Mondo S."/>
            <person name="Pangilinan J."/>
            <person name="Riley R."/>
            <person name="Labutti K."/>
            <person name="Andreopoulos B."/>
            <person name="Lipzen A."/>
            <person name="Chen C."/>
            <person name="Yanf M."/>
            <person name="Daum C."/>
            <person name="Ng V."/>
            <person name="Clum A."/>
            <person name="Steindorff A."/>
            <person name="Ohm R."/>
            <person name="Martin F."/>
            <person name="Silar P."/>
            <person name="Natvig D."/>
            <person name="Lalanne C."/>
            <person name="Gautier V."/>
            <person name="Ament-Velasquez S.L."/>
            <person name="Kruys A."/>
            <person name="Hutchinson M.I."/>
            <person name="Powell A.J."/>
            <person name="Barry K."/>
            <person name="Miller A.N."/>
            <person name="Grigoriev I.V."/>
            <person name="Debuchy R."/>
            <person name="Gladieux P."/>
            <person name="Thoren M.H."/>
            <person name="Johannesson H."/>
        </authorList>
    </citation>
    <scope>NUCLEOTIDE SEQUENCE</scope>
    <source>
        <strain evidence="2">SMH4607-1</strain>
    </source>
</reference>
<evidence type="ECO:0000313" key="2">
    <source>
        <dbReference type="EMBL" id="KAK0714602.1"/>
    </source>
</evidence>
<comment type="caution">
    <text evidence="2">The sequence shown here is derived from an EMBL/GenBank/DDBJ whole genome shotgun (WGS) entry which is preliminary data.</text>
</comment>
<proteinExistence type="predicted"/>
<feature type="compositionally biased region" description="Low complexity" evidence="1">
    <location>
        <begin position="47"/>
        <end position="67"/>
    </location>
</feature>
<dbReference type="AlphaFoldDB" id="A0AA40AEY0"/>
<name>A0AA40AEY0_9PEZI</name>
<organism evidence="2 3">
    <name type="scientific">Lasiosphaeris hirsuta</name>
    <dbReference type="NCBI Taxonomy" id="260670"/>
    <lineage>
        <taxon>Eukaryota</taxon>
        <taxon>Fungi</taxon>
        <taxon>Dikarya</taxon>
        <taxon>Ascomycota</taxon>
        <taxon>Pezizomycotina</taxon>
        <taxon>Sordariomycetes</taxon>
        <taxon>Sordariomycetidae</taxon>
        <taxon>Sordariales</taxon>
        <taxon>Lasiosphaeriaceae</taxon>
        <taxon>Lasiosphaeris</taxon>
    </lineage>
</organism>
<feature type="compositionally biased region" description="Polar residues" evidence="1">
    <location>
        <begin position="68"/>
        <end position="78"/>
    </location>
</feature>
<evidence type="ECO:0000313" key="3">
    <source>
        <dbReference type="Proteomes" id="UP001172102"/>
    </source>
</evidence>
<evidence type="ECO:0000256" key="1">
    <source>
        <dbReference type="SAM" id="MobiDB-lite"/>
    </source>
</evidence>
<sequence length="264" mass="29134">MFRVAVVYLDIALALIPQYFTRWSKHDLTTSAHQRRPSRDGLKTPMSPASSAGSGSGYSTPSTHSPYNSENKYLTSGHRSPHRRKSSYGFGAALRHSRRSSQASLTSIGTITPIHEDDGPLSVPESGMIPSVGVGRDFEGIGGWRLDEGDDGDESQWSKINSRLELPLERSSARHHQRSQSVGPTTPSEAVWMMTKSTRKDSSPEWKGWERTGSISPARPLFSPGDSRRPNQSIQLPSALTALNPENGYFPDLVSPRSWKKYTP</sequence>
<feature type="compositionally biased region" description="Basic and acidic residues" evidence="1">
    <location>
        <begin position="198"/>
        <end position="210"/>
    </location>
</feature>
<dbReference type="Proteomes" id="UP001172102">
    <property type="component" value="Unassembled WGS sequence"/>
</dbReference>
<accession>A0AA40AEY0</accession>
<dbReference type="EMBL" id="JAUKUA010000004">
    <property type="protein sequence ID" value="KAK0714602.1"/>
    <property type="molecule type" value="Genomic_DNA"/>
</dbReference>